<sequence length="82" mass="8739">MNKPKRPRDPNQLAKLIVDIATGETQDEKPDTGKDPAAVALGRKGGLKGGAARAKKLTAEERSKIAKNAAKARWSKNDKSSS</sequence>
<keyword evidence="3" id="KW-1185">Reference proteome</keyword>
<organism evidence="2 3">
    <name type="scientific">Arenimonas soli</name>
    <dbReference type="NCBI Taxonomy" id="2269504"/>
    <lineage>
        <taxon>Bacteria</taxon>
        <taxon>Pseudomonadati</taxon>
        <taxon>Pseudomonadota</taxon>
        <taxon>Gammaproteobacteria</taxon>
        <taxon>Lysobacterales</taxon>
        <taxon>Lysobacteraceae</taxon>
        <taxon>Arenimonas</taxon>
    </lineage>
</organism>
<evidence type="ECO:0000313" key="3">
    <source>
        <dbReference type="Proteomes" id="UP000623419"/>
    </source>
</evidence>
<comment type="caution">
    <text evidence="2">The sequence shown here is derived from an EMBL/GenBank/DDBJ whole genome shotgun (WGS) entry which is preliminary data.</text>
</comment>
<accession>A0ABQ1HKU7</accession>
<evidence type="ECO:0000313" key="2">
    <source>
        <dbReference type="EMBL" id="GGA80023.1"/>
    </source>
</evidence>
<protein>
    <recommendedName>
        <fullName evidence="4">Histone H1</fullName>
    </recommendedName>
</protein>
<feature type="region of interest" description="Disordered" evidence="1">
    <location>
        <begin position="22"/>
        <end position="82"/>
    </location>
</feature>
<evidence type="ECO:0000256" key="1">
    <source>
        <dbReference type="SAM" id="MobiDB-lite"/>
    </source>
</evidence>
<dbReference type="Proteomes" id="UP000623419">
    <property type="component" value="Unassembled WGS sequence"/>
</dbReference>
<dbReference type="RefSeq" id="WP_188663349.1">
    <property type="nucleotide sequence ID" value="NZ_BMKC01000002.1"/>
</dbReference>
<reference evidence="3" key="1">
    <citation type="journal article" date="2019" name="Int. J. Syst. Evol. Microbiol.">
        <title>The Global Catalogue of Microorganisms (GCM) 10K type strain sequencing project: providing services to taxonomists for standard genome sequencing and annotation.</title>
        <authorList>
            <consortium name="The Broad Institute Genomics Platform"/>
            <consortium name="The Broad Institute Genome Sequencing Center for Infectious Disease"/>
            <person name="Wu L."/>
            <person name="Ma J."/>
        </authorList>
    </citation>
    <scope>NUCLEOTIDE SEQUENCE [LARGE SCALE GENOMIC DNA]</scope>
    <source>
        <strain evidence="3">CGMCC 1.15905</strain>
    </source>
</reference>
<proteinExistence type="predicted"/>
<name>A0ABQ1HKU7_9GAMM</name>
<gene>
    <name evidence="2" type="ORF">GCM10011521_17840</name>
</gene>
<dbReference type="EMBL" id="BMKC01000002">
    <property type="protein sequence ID" value="GGA80023.1"/>
    <property type="molecule type" value="Genomic_DNA"/>
</dbReference>
<evidence type="ECO:0008006" key="4">
    <source>
        <dbReference type="Google" id="ProtNLM"/>
    </source>
</evidence>